<dbReference type="EMBL" id="SRYW01000002">
    <property type="protein sequence ID" value="TGY36482.1"/>
    <property type="molecule type" value="Genomic_DNA"/>
</dbReference>
<protein>
    <submittedName>
        <fullName evidence="1">Uncharacterized protein</fullName>
    </submittedName>
</protein>
<accession>A0A4S2D5X8</accession>
<dbReference type="Proteomes" id="UP000306631">
    <property type="component" value="Unassembled WGS sequence"/>
</dbReference>
<evidence type="ECO:0000313" key="2">
    <source>
        <dbReference type="Proteomes" id="UP000306631"/>
    </source>
</evidence>
<sequence length="163" mass="17751">MNAHLSIDLVNFDRAGLGGTIGKTLKCVSWPERQASECTWQLEIIWEGGTAWTVRSKPTMTESGHEMGALQIEESHESSLSPDFIRAIMPIDDFVLAGYRIASALENNVILDCAISLIDGGGRELVISTAPASGAVSLCRWGEPRPKTEFDPSSFVWGLEVTK</sequence>
<evidence type="ECO:0000313" key="1">
    <source>
        <dbReference type="EMBL" id="TGY36482.1"/>
    </source>
</evidence>
<dbReference type="RefSeq" id="WP_136003266.1">
    <property type="nucleotide sequence ID" value="NZ_SRYW01000002.1"/>
</dbReference>
<dbReference type="AlphaFoldDB" id="A0A4S2D5X8"/>
<reference evidence="1 2" key="1">
    <citation type="submission" date="2019-04" db="EMBL/GenBank/DDBJ databases">
        <title>Microbes associate with the intestines of laboratory mice.</title>
        <authorList>
            <person name="Navarre W."/>
            <person name="Wong E."/>
            <person name="Huang K."/>
            <person name="Tropini C."/>
            <person name="Ng K."/>
            <person name="Yu B."/>
        </authorList>
    </citation>
    <scope>NUCLEOTIDE SEQUENCE [LARGE SCALE GENOMIC DNA]</scope>
    <source>
        <strain evidence="1 2">NM62_B4-13</strain>
    </source>
</reference>
<gene>
    <name evidence="1" type="ORF">E5352_03030</name>
</gene>
<name>A0A4S2D5X8_STEMA</name>
<comment type="caution">
    <text evidence="1">The sequence shown here is derived from an EMBL/GenBank/DDBJ whole genome shotgun (WGS) entry which is preliminary data.</text>
</comment>
<organism evidence="1 2">
    <name type="scientific">Stenotrophomonas maltophilia</name>
    <name type="common">Pseudomonas maltophilia</name>
    <name type="synonym">Xanthomonas maltophilia</name>
    <dbReference type="NCBI Taxonomy" id="40324"/>
    <lineage>
        <taxon>Bacteria</taxon>
        <taxon>Pseudomonadati</taxon>
        <taxon>Pseudomonadota</taxon>
        <taxon>Gammaproteobacteria</taxon>
        <taxon>Lysobacterales</taxon>
        <taxon>Lysobacteraceae</taxon>
        <taxon>Stenotrophomonas</taxon>
        <taxon>Stenotrophomonas maltophilia group</taxon>
    </lineage>
</organism>
<proteinExistence type="predicted"/>